<evidence type="ECO:0000313" key="2">
    <source>
        <dbReference type="Proteomes" id="UP001152622"/>
    </source>
</evidence>
<organism evidence="1 2">
    <name type="scientific">Synaphobranchus kaupii</name>
    <name type="common">Kaup's arrowtooth eel</name>
    <dbReference type="NCBI Taxonomy" id="118154"/>
    <lineage>
        <taxon>Eukaryota</taxon>
        <taxon>Metazoa</taxon>
        <taxon>Chordata</taxon>
        <taxon>Craniata</taxon>
        <taxon>Vertebrata</taxon>
        <taxon>Euteleostomi</taxon>
        <taxon>Actinopterygii</taxon>
        <taxon>Neopterygii</taxon>
        <taxon>Teleostei</taxon>
        <taxon>Anguilliformes</taxon>
        <taxon>Synaphobranchidae</taxon>
        <taxon>Synaphobranchus</taxon>
    </lineage>
</organism>
<gene>
    <name evidence="1" type="ORF">SKAU_G00392730</name>
</gene>
<proteinExistence type="predicted"/>
<protein>
    <submittedName>
        <fullName evidence="1">Uncharacterized protein</fullName>
    </submittedName>
</protein>
<comment type="caution">
    <text evidence="1">The sequence shown here is derived from an EMBL/GenBank/DDBJ whole genome shotgun (WGS) entry which is preliminary data.</text>
</comment>
<dbReference type="AlphaFoldDB" id="A0A9Q1EBY9"/>
<dbReference type="EMBL" id="JAINUF010000020">
    <property type="protein sequence ID" value="KAJ8335931.1"/>
    <property type="molecule type" value="Genomic_DNA"/>
</dbReference>
<sequence length="102" mass="11559">MEDQTTALQSELYNMNELCQQKDHALQQNTVQVEAAQMVMDAEIQALTLKMEEELEKSVCCSMAQTVVTQSTGLATPVECCPLFYQVSGVRRCQHLKLFRRS</sequence>
<evidence type="ECO:0000313" key="1">
    <source>
        <dbReference type="EMBL" id="KAJ8335931.1"/>
    </source>
</evidence>
<reference evidence="1" key="1">
    <citation type="journal article" date="2023" name="Science">
        <title>Genome structures resolve the early diversification of teleost fishes.</title>
        <authorList>
            <person name="Parey E."/>
            <person name="Louis A."/>
            <person name="Montfort J."/>
            <person name="Bouchez O."/>
            <person name="Roques C."/>
            <person name="Iampietro C."/>
            <person name="Lluch J."/>
            <person name="Castinel A."/>
            <person name="Donnadieu C."/>
            <person name="Desvignes T."/>
            <person name="Floi Bucao C."/>
            <person name="Jouanno E."/>
            <person name="Wen M."/>
            <person name="Mejri S."/>
            <person name="Dirks R."/>
            <person name="Jansen H."/>
            <person name="Henkel C."/>
            <person name="Chen W.J."/>
            <person name="Zahm M."/>
            <person name="Cabau C."/>
            <person name="Klopp C."/>
            <person name="Thompson A.W."/>
            <person name="Robinson-Rechavi M."/>
            <person name="Braasch I."/>
            <person name="Lecointre G."/>
            <person name="Bobe J."/>
            <person name="Postlethwait J.H."/>
            <person name="Berthelot C."/>
            <person name="Roest Crollius H."/>
            <person name="Guiguen Y."/>
        </authorList>
    </citation>
    <scope>NUCLEOTIDE SEQUENCE</scope>
    <source>
        <strain evidence="1">WJC10195</strain>
    </source>
</reference>
<accession>A0A9Q1EBY9</accession>
<name>A0A9Q1EBY9_SYNKA</name>
<keyword evidence="2" id="KW-1185">Reference proteome</keyword>
<dbReference type="Proteomes" id="UP001152622">
    <property type="component" value="Chromosome 20"/>
</dbReference>